<keyword evidence="4" id="KW-1185">Reference proteome</keyword>
<dbReference type="AlphaFoldDB" id="A0A087T4D9"/>
<evidence type="ECO:0000256" key="1">
    <source>
        <dbReference type="SAM" id="Phobius"/>
    </source>
</evidence>
<name>A0A087T4D9_STEMI</name>
<reference evidence="3 4" key="1">
    <citation type="submission" date="2013-11" db="EMBL/GenBank/DDBJ databases">
        <title>Genome sequencing of Stegodyphus mimosarum.</title>
        <authorList>
            <person name="Bechsgaard J."/>
        </authorList>
    </citation>
    <scope>NUCLEOTIDE SEQUENCE [LARGE SCALE GENOMIC DNA]</scope>
</reference>
<dbReference type="OMA" id="CEDIMIT"/>
<keyword evidence="1" id="KW-0812">Transmembrane</keyword>
<evidence type="ECO:0000313" key="4">
    <source>
        <dbReference type="Proteomes" id="UP000054359"/>
    </source>
</evidence>
<dbReference type="PANTHER" id="PTHR11161:SF0">
    <property type="entry name" value="O-ACYLTRANSFERASE LIKE PROTEIN"/>
    <property type="match status" value="1"/>
</dbReference>
<gene>
    <name evidence="3" type="ORF">X975_14889</name>
</gene>
<organism evidence="3 4">
    <name type="scientific">Stegodyphus mimosarum</name>
    <name type="common">African social velvet spider</name>
    <dbReference type="NCBI Taxonomy" id="407821"/>
    <lineage>
        <taxon>Eukaryota</taxon>
        <taxon>Metazoa</taxon>
        <taxon>Ecdysozoa</taxon>
        <taxon>Arthropoda</taxon>
        <taxon>Chelicerata</taxon>
        <taxon>Arachnida</taxon>
        <taxon>Araneae</taxon>
        <taxon>Araneomorphae</taxon>
        <taxon>Entelegynae</taxon>
        <taxon>Eresoidea</taxon>
        <taxon>Eresidae</taxon>
        <taxon>Stegodyphus</taxon>
    </lineage>
</organism>
<dbReference type="Proteomes" id="UP000054359">
    <property type="component" value="Unassembled WGS sequence"/>
</dbReference>
<proteinExistence type="predicted"/>
<evidence type="ECO:0000259" key="2">
    <source>
        <dbReference type="SMART" id="SM00703"/>
    </source>
</evidence>
<dbReference type="InterPro" id="IPR006621">
    <property type="entry name" value="Nose-resist-to-fluoxetine_N"/>
</dbReference>
<dbReference type="Pfam" id="PF20146">
    <property type="entry name" value="NRF"/>
    <property type="match status" value="1"/>
</dbReference>
<dbReference type="SMART" id="SM00703">
    <property type="entry name" value="NRF"/>
    <property type="match status" value="1"/>
</dbReference>
<feature type="non-terminal residue" evidence="3">
    <location>
        <position position="274"/>
    </location>
</feature>
<dbReference type="OrthoDB" id="118951at2759"/>
<accession>A0A087T4D9</accession>
<sequence length="274" mass="30458">MYTLENVGNLQNPWATHMIDSIGKPESGILQLNLIWYGDYDECVNVYAPPQVNTSAGNFHGKYCTLQWAAQISNFNLSVTSGVCIPDTCSSSLLKEDLKRLLQISKSVPVPNKSGQILKITDFKCKPTSKRLNSSAIAVICLISFFSLLAILGSSITAYEYFFTKNKLSISSDNELNSHTSNVRINTVESSTTADDEYILYSKLQKRILGKCKPFLKCFCMFTNGSKLLNTGGTEGQLLCIHGIRFLSMTWVILGHTYASCFNYLSKLLSSKYV</sequence>
<dbReference type="EMBL" id="KK113363">
    <property type="protein sequence ID" value="KFM59978.1"/>
    <property type="molecule type" value="Genomic_DNA"/>
</dbReference>
<feature type="transmembrane region" description="Helical" evidence="1">
    <location>
        <begin position="136"/>
        <end position="159"/>
    </location>
</feature>
<protein>
    <submittedName>
        <fullName evidence="3">Nose resistant to fluoxetine protein 6</fullName>
    </submittedName>
</protein>
<feature type="domain" description="Nose resistant-to-fluoxetine protein N-terminal" evidence="2">
    <location>
        <begin position="3"/>
        <end position="115"/>
    </location>
</feature>
<dbReference type="PANTHER" id="PTHR11161">
    <property type="entry name" value="O-ACYLTRANSFERASE"/>
    <property type="match status" value="1"/>
</dbReference>
<dbReference type="InterPro" id="IPR052728">
    <property type="entry name" value="O2_lipid_transport_reg"/>
</dbReference>
<keyword evidence="1" id="KW-0472">Membrane</keyword>
<evidence type="ECO:0000313" key="3">
    <source>
        <dbReference type="EMBL" id="KFM59978.1"/>
    </source>
</evidence>
<keyword evidence="1" id="KW-1133">Transmembrane helix</keyword>